<feature type="region of interest" description="Disordered" evidence="1">
    <location>
        <begin position="52"/>
        <end position="90"/>
    </location>
</feature>
<evidence type="ECO:0000313" key="3">
    <source>
        <dbReference type="Proteomes" id="UP001515480"/>
    </source>
</evidence>
<sequence length="90" mass="9695">MAGALRRQRLKRKYKMRRGSLRGLSGGWVRWREPRSDELPMRKAQWRILAAAGSSDGGAATEAAEGGGGLPMEEAAAVEREGSAAIARNS</sequence>
<keyword evidence="3" id="KW-1185">Reference proteome</keyword>
<gene>
    <name evidence="2" type="ORF">AB1Y20_014096</name>
</gene>
<dbReference type="Proteomes" id="UP001515480">
    <property type="component" value="Unassembled WGS sequence"/>
</dbReference>
<dbReference type="AlphaFoldDB" id="A0AB34IF20"/>
<evidence type="ECO:0000256" key="1">
    <source>
        <dbReference type="SAM" id="MobiDB-lite"/>
    </source>
</evidence>
<organism evidence="2 3">
    <name type="scientific">Prymnesium parvum</name>
    <name type="common">Toxic golden alga</name>
    <dbReference type="NCBI Taxonomy" id="97485"/>
    <lineage>
        <taxon>Eukaryota</taxon>
        <taxon>Haptista</taxon>
        <taxon>Haptophyta</taxon>
        <taxon>Prymnesiophyceae</taxon>
        <taxon>Prymnesiales</taxon>
        <taxon>Prymnesiaceae</taxon>
        <taxon>Prymnesium</taxon>
    </lineage>
</organism>
<protein>
    <submittedName>
        <fullName evidence="2">Uncharacterized protein</fullName>
    </submittedName>
</protein>
<name>A0AB34IF20_PRYPA</name>
<accession>A0AB34IF20</accession>
<dbReference type="EMBL" id="JBGBPQ010000027">
    <property type="protein sequence ID" value="KAL1498789.1"/>
    <property type="molecule type" value="Genomic_DNA"/>
</dbReference>
<evidence type="ECO:0000313" key="2">
    <source>
        <dbReference type="EMBL" id="KAL1498789.1"/>
    </source>
</evidence>
<feature type="compositionally biased region" description="Low complexity" evidence="1">
    <location>
        <begin position="52"/>
        <end position="64"/>
    </location>
</feature>
<reference evidence="2 3" key="1">
    <citation type="journal article" date="2024" name="Science">
        <title>Giant polyketide synthase enzymes in the biosynthesis of giant marine polyether toxins.</title>
        <authorList>
            <person name="Fallon T.R."/>
            <person name="Shende V.V."/>
            <person name="Wierzbicki I.H."/>
            <person name="Pendleton A.L."/>
            <person name="Watervoot N.F."/>
            <person name="Auber R.P."/>
            <person name="Gonzalez D.J."/>
            <person name="Wisecaver J.H."/>
            <person name="Moore B.S."/>
        </authorList>
    </citation>
    <scope>NUCLEOTIDE SEQUENCE [LARGE SCALE GENOMIC DNA]</scope>
    <source>
        <strain evidence="2 3">12B1</strain>
    </source>
</reference>
<comment type="caution">
    <text evidence="2">The sequence shown here is derived from an EMBL/GenBank/DDBJ whole genome shotgun (WGS) entry which is preliminary data.</text>
</comment>
<proteinExistence type="predicted"/>